<dbReference type="Proteomes" id="UP000178085">
    <property type="component" value="Unassembled WGS sequence"/>
</dbReference>
<evidence type="ECO:0000256" key="1">
    <source>
        <dbReference type="ARBA" id="ARBA00009179"/>
    </source>
</evidence>
<dbReference type="Pfam" id="PF03572">
    <property type="entry name" value="Peptidase_S41"/>
    <property type="match status" value="1"/>
</dbReference>
<keyword evidence="2 5" id="KW-0645">Protease</keyword>
<evidence type="ECO:0000256" key="2">
    <source>
        <dbReference type="ARBA" id="ARBA00022670"/>
    </source>
</evidence>
<dbReference type="Pfam" id="PF22694">
    <property type="entry name" value="CtpB_N-like"/>
    <property type="match status" value="1"/>
</dbReference>
<dbReference type="SUPFAM" id="SSF50156">
    <property type="entry name" value="PDZ domain-like"/>
    <property type="match status" value="1"/>
</dbReference>
<dbReference type="GO" id="GO:0008236">
    <property type="term" value="F:serine-type peptidase activity"/>
    <property type="evidence" value="ECO:0007669"/>
    <property type="project" value="UniProtKB-KW"/>
</dbReference>
<dbReference type="CDD" id="cd06782">
    <property type="entry name" value="cpPDZ_CPP-like"/>
    <property type="match status" value="1"/>
</dbReference>
<evidence type="ECO:0000256" key="3">
    <source>
        <dbReference type="ARBA" id="ARBA00022801"/>
    </source>
</evidence>
<dbReference type="Gene3D" id="3.30.750.44">
    <property type="match status" value="1"/>
</dbReference>
<keyword evidence="4 5" id="KW-0720">Serine protease</keyword>
<keyword evidence="6" id="KW-0812">Transmembrane</keyword>
<dbReference type="InterPro" id="IPR005151">
    <property type="entry name" value="Tail-specific_protease"/>
</dbReference>
<keyword evidence="6" id="KW-0472">Membrane</keyword>
<keyword evidence="6" id="KW-1133">Transmembrane helix</keyword>
<dbReference type="GO" id="GO:0006508">
    <property type="term" value="P:proteolysis"/>
    <property type="evidence" value="ECO:0007669"/>
    <property type="project" value="UniProtKB-KW"/>
</dbReference>
<keyword evidence="3 5" id="KW-0378">Hydrolase</keyword>
<evidence type="ECO:0000313" key="8">
    <source>
        <dbReference type="EMBL" id="OGB73828.1"/>
    </source>
</evidence>
<dbReference type="InterPro" id="IPR041489">
    <property type="entry name" value="PDZ_6"/>
</dbReference>
<dbReference type="SMART" id="SM00245">
    <property type="entry name" value="TSPc"/>
    <property type="match status" value="1"/>
</dbReference>
<dbReference type="Gene3D" id="3.90.226.10">
    <property type="entry name" value="2-enoyl-CoA Hydratase, Chain A, domain 1"/>
    <property type="match status" value="1"/>
</dbReference>
<dbReference type="GO" id="GO:0030288">
    <property type="term" value="C:outer membrane-bounded periplasmic space"/>
    <property type="evidence" value="ECO:0007669"/>
    <property type="project" value="TreeGrafter"/>
</dbReference>
<dbReference type="InterPro" id="IPR055210">
    <property type="entry name" value="CtpA/B_N"/>
</dbReference>
<accession>A0A1F4NRE2</accession>
<reference evidence="8 9" key="1">
    <citation type="journal article" date="2016" name="Nat. Commun.">
        <title>Thousands of microbial genomes shed light on interconnected biogeochemical processes in an aquifer system.</title>
        <authorList>
            <person name="Anantharaman K."/>
            <person name="Brown C.T."/>
            <person name="Hug L.A."/>
            <person name="Sharon I."/>
            <person name="Castelle C.J."/>
            <person name="Probst A.J."/>
            <person name="Thomas B.C."/>
            <person name="Singh A."/>
            <person name="Wilkins M.J."/>
            <person name="Karaoz U."/>
            <person name="Brodie E.L."/>
            <person name="Williams K.H."/>
            <person name="Hubbard S.S."/>
            <person name="Banfield J.F."/>
        </authorList>
    </citation>
    <scope>NUCLEOTIDE SEQUENCE [LARGE SCALE GENOMIC DNA]</scope>
</reference>
<comment type="caution">
    <text evidence="8">The sequence shown here is derived from an EMBL/GenBank/DDBJ whole genome shotgun (WGS) entry which is preliminary data.</text>
</comment>
<organism evidence="8 9">
    <name type="scientific">candidate division Kazan bacterium RIFCSPLOWO2_01_FULL_45_19</name>
    <dbReference type="NCBI Taxonomy" id="1798538"/>
    <lineage>
        <taxon>Bacteria</taxon>
        <taxon>Bacteria division Kazan-3B-28</taxon>
    </lineage>
</organism>
<dbReference type="InterPro" id="IPR029045">
    <property type="entry name" value="ClpP/crotonase-like_dom_sf"/>
</dbReference>
<evidence type="ECO:0000259" key="7">
    <source>
        <dbReference type="PROSITE" id="PS50106"/>
    </source>
</evidence>
<evidence type="ECO:0000256" key="5">
    <source>
        <dbReference type="RuleBase" id="RU004404"/>
    </source>
</evidence>
<evidence type="ECO:0000256" key="6">
    <source>
        <dbReference type="SAM" id="Phobius"/>
    </source>
</evidence>
<dbReference type="AlphaFoldDB" id="A0A1F4NRE2"/>
<proteinExistence type="inferred from homology"/>
<protein>
    <recommendedName>
        <fullName evidence="7">PDZ domain-containing protein</fullName>
    </recommendedName>
</protein>
<sequence length="399" mass="42605">MSKQVGLYVGGGVLLVLIYVLGVTTGYYGRVNLQNYSTVFKQELMGRKLGETDLNLLWTVTDLVNEKYLGQTNYQEMLYGAIRGAVEGLNDPYSVFTSPTENSAFFQTLDGVYEGVGVEINVIEGHLIVITPVKGSPAERAGLLPKDEILAIDNESVVGMTFGDAINKMKGLAGTTVKLTVGREGLSNSLEIEITRETVRSKSVTVDIDADKIATINIARFASDTEAGFKSAVNSVIAGGAVGLVLDMRNNPGGFLDVGVKVANEFLASGMIVEERFKDGKTTPFSADGSGRLTKLPVVVLVNEGSASAAEIVAGALQDSQRAKIVGEQTYGKGSVQEVDAFPDGSALRLTVAKWYTPKGRSISDEGIKPDKVLKWESSTTSDNQLEGAKEVLKTMIGR</sequence>
<dbReference type="Pfam" id="PF17820">
    <property type="entry name" value="PDZ_6"/>
    <property type="match status" value="1"/>
</dbReference>
<dbReference type="SUPFAM" id="SSF52096">
    <property type="entry name" value="ClpP/crotonase"/>
    <property type="match status" value="1"/>
</dbReference>
<dbReference type="InterPro" id="IPR036034">
    <property type="entry name" value="PDZ_sf"/>
</dbReference>
<evidence type="ECO:0000313" key="9">
    <source>
        <dbReference type="Proteomes" id="UP000178085"/>
    </source>
</evidence>
<dbReference type="CDD" id="cd07560">
    <property type="entry name" value="Peptidase_S41_CPP"/>
    <property type="match status" value="1"/>
</dbReference>
<dbReference type="Gene3D" id="2.30.42.10">
    <property type="match status" value="1"/>
</dbReference>
<dbReference type="NCBIfam" id="TIGR00225">
    <property type="entry name" value="prc"/>
    <property type="match status" value="1"/>
</dbReference>
<dbReference type="GO" id="GO:0004175">
    <property type="term" value="F:endopeptidase activity"/>
    <property type="evidence" value="ECO:0007669"/>
    <property type="project" value="TreeGrafter"/>
</dbReference>
<comment type="similarity">
    <text evidence="1 5">Belongs to the peptidase S41A family.</text>
</comment>
<feature type="transmembrane region" description="Helical" evidence="6">
    <location>
        <begin position="7"/>
        <end position="28"/>
    </location>
</feature>
<evidence type="ECO:0000256" key="4">
    <source>
        <dbReference type="ARBA" id="ARBA00022825"/>
    </source>
</evidence>
<dbReference type="PANTHER" id="PTHR32060">
    <property type="entry name" value="TAIL-SPECIFIC PROTEASE"/>
    <property type="match status" value="1"/>
</dbReference>
<dbReference type="GO" id="GO:0007165">
    <property type="term" value="P:signal transduction"/>
    <property type="evidence" value="ECO:0007669"/>
    <property type="project" value="TreeGrafter"/>
</dbReference>
<name>A0A1F4NRE2_UNCK3</name>
<dbReference type="PANTHER" id="PTHR32060:SF30">
    <property type="entry name" value="CARBOXY-TERMINAL PROCESSING PROTEASE CTPA"/>
    <property type="match status" value="1"/>
</dbReference>
<dbReference type="EMBL" id="METD01000001">
    <property type="protein sequence ID" value="OGB73828.1"/>
    <property type="molecule type" value="Genomic_DNA"/>
</dbReference>
<dbReference type="SMART" id="SM00228">
    <property type="entry name" value="PDZ"/>
    <property type="match status" value="1"/>
</dbReference>
<dbReference type="FunFam" id="2.30.42.10:FF:000063">
    <property type="entry name" value="Peptidase, S41 family"/>
    <property type="match status" value="1"/>
</dbReference>
<gene>
    <name evidence="8" type="ORF">A3K51_03345</name>
</gene>
<feature type="domain" description="PDZ" evidence="7">
    <location>
        <begin position="116"/>
        <end position="170"/>
    </location>
</feature>
<dbReference type="InterPro" id="IPR004447">
    <property type="entry name" value="Peptidase_S41A"/>
</dbReference>
<dbReference type="InterPro" id="IPR001478">
    <property type="entry name" value="PDZ"/>
</dbReference>
<dbReference type="PROSITE" id="PS50106">
    <property type="entry name" value="PDZ"/>
    <property type="match status" value="1"/>
</dbReference>